<dbReference type="SUPFAM" id="SSF53732">
    <property type="entry name" value="Aconitase iron-sulfur domain"/>
    <property type="match status" value="1"/>
</dbReference>
<evidence type="ECO:0000256" key="3">
    <source>
        <dbReference type="ARBA" id="ARBA00023501"/>
    </source>
</evidence>
<dbReference type="Proteomes" id="UP001163104">
    <property type="component" value="Chromosome"/>
</dbReference>
<evidence type="ECO:0000313" key="4">
    <source>
        <dbReference type="EMBL" id="UYG95749.1"/>
    </source>
</evidence>
<dbReference type="InterPro" id="IPR036008">
    <property type="entry name" value="Aconitase_4Fe-4S_dom"/>
</dbReference>
<dbReference type="GO" id="GO:0003994">
    <property type="term" value="F:aconitate hydratase activity"/>
    <property type="evidence" value="ECO:0007669"/>
    <property type="project" value="UniProtKB-EC"/>
</dbReference>
<protein>
    <recommendedName>
        <fullName evidence="1">aconitate hydratase</fullName>
        <ecNumber evidence="1">4.2.1.3</ecNumber>
    </recommendedName>
</protein>
<dbReference type="AlphaFoldDB" id="A0AA46P5Y3"/>
<evidence type="ECO:0000256" key="2">
    <source>
        <dbReference type="ARBA" id="ARBA00023004"/>
    </source>
</evidence>
<evidence type="ECO:0000313" key="5">
    <source>
        <dbReference type="Proteomes" id="UP001163104"/>
    </source>
</evidence>
<gene>
    <name evidence="4" type="ORF">OD459_01600</name>
</gene>
<dbReference type="RefSeq" id="WP_048011253.1">
    <property type="nucleotide sequence ID" value="NZ_CP107027.1"/>
</dbReference>
<name>A0AA46P5Y3_CYTFI</name>
<evidence type="ECO:0000256" key="1">
    <source>
        <dbReference type="ARBA" id="ARBA00012926"/>
    </source>
</evidence>
<keyword evidence="2" id="KW-0408">Iron</keyword>
<dbReference type="InterPro" id="IPR015931">
    <property type="entry name" value="Acnase/IPM_dHydase_lsu_aba_1/3"/>
</dbReference>
<dbReference type="EMBL" id="CP107027">
    <property type="protein sequence ID" value="UYG95749.1"/>
    <property type="molecule type" value="Genomic_DNA"/>
</dbReference>
<proteinExistence type="predicted"/>
<dbReference type="Gene3D" id="3.30.499.10">
    <property type="entry name" value="Aconitase, domain 3"/>
    <property type="match status" value="1"/>
</dbReference>
<organism evidence="4 5">
    <name type="scientific">Cytobacillus firmus</name>
    <name type="common">Bacillus firmus</name>
    <dbReference type="NCBI Taxonomy" id="1399"/>
    <lineage>
        <taxon>Bacteria</taxon>
        <taxon>Bacillati</taxon>
        <taxon>Bacillota</taxon>
        <taxon>Bacilli</taxon>
        <taxon>Bacillales</taxon>
        <taxon>Bacillaceae</taxon>
        <taxon>Cytobacillus</taxon>
    </lineage>
</organism>
<reference evidence="4" key="1">
    <citation type="submission" date="2022-10" db="EMBL/GenBank/DDBJ databases">
        <title>Mechanism of multi-heavy metal repair in Cytobacillus Firmus M7.</title>
        <authorList>
            <person name="Li X."/>
            <person name="Yu C."/>
        </authorList>
    </citation>
    <scope>NUCLEOTIDE SEQUENCE</scope>
    <source>
        <strain evidence="4">M7</strain>
    </source>
</reference>
<dbReference type="EC" id="4.2.1.3" evidence="1"/>
<sequence>MNIIEKRIAEVANLPSVSPGDKIELTPDWKLISGKSSHSVFKAYWNQGYEKVTNPAKTFFSVTGTEEETTLKFCKEKGIKLIDCEPEDYFRKEGFKQNGTVLAGIDQQIKCMGGNGAIAIVISPAAMADCLATSSFSLVIPDTMYIEINGPLSKQYTGETLCSYLLDSFNDSLIGNAVILGGVVIDQLNIQDRKNLSYFFQLSGAAVGLISAEGPMGQVESAIKIKL</sequence>
<accession>A0AA46P5Y3</accession>
<comment type="catalytic activity">
    <reaction evidence="3">
        <text>citrate = D-threo-isocitrate</text>
        <dbReference type="Rhea" id="RHEA:10336"/>
        <dbReference type="ChEBI" id="CHEBI:15562"/>
        <dbReference type="ChEBI" id="CHEBI:16947"/>
        <dbReference type="EC" id="4.2.1.3"/>
    </reaction>
</comment>